<dbReference type="Pfam" id="PF17136">
    <property type="entry name" value="ribosomal_L24"/>
    <property type="match status" value="1"/>
</dbReference>
<comment type="function">
    <text evidence="5">One of the proteins that surrounds the polypeptide exit tunnel on the outside of the subunit.</text>
</comment>
<dbReference type="EMBL" id="DTHG01000095">
    <property type="protein sequence ID" value="HGW92419.1"/>
    <property type="molecule type" value="Genomic_DNA"/>
</dbReference>
<keyword evidence="5" id="KW-0694">RNA-binding</keyword>
<comment type="caution">
    <text evidence="8">The sequence shown here is derived from an EMBL/GenBank/DDBJ whole genome shotgun (WGS) entry which is preliminary data.</text>
</comment>
<keyword evidence="2 5" id="KW-0689">Ribosomal protein</keyword>
<dbReference type="GO" id="GO:0003735">
    <property type="term" value="F:structural constituent of ribosome"/>
    <property type="evidence" value="ECO:0007669"/>
    <property type="project" value="InterPro"/>
</dbReference>
<comment type="function">
    <text evidence="5">One of two assembly initiator proteins, it binds directly to the 5'-end of the 23S rRNA, where it nucleates assembly of the 50S subunit.</text>
</comment>
<feature type="domain" description="KOW" evidence="7">
    <location>
        <begin position="2"/>
        <end position="29"/>
    </location>
</feature>
<dbReference type="InterPro" id="IPR003256">
    <property type="entry name" value="Ribosomal_uL24"/>
</dbReference>
<proteinExistence type="inferred from homology"/>
<keyword evidence="3 5" id="KW-0687">Ribonucleoprotein</keyword>
<dbReference type="InterPro" id="IPR008991">
    <property type="entry name" value="Translation_prot_SH3-like_sf"/>
</dbReference>
<dbReference type="HAMAP" id="MF_01326_B">
    <property type="entry name" value="Ribosomal_uL24_B"/>
    <property type="match status" value="1"/>
</dbReference>
<sequence length="103" mass="11642">MKLKKGDLVVVISGSDKGKKGKIKYVDREKNRVIVEGVNFVRKHTRPRRMGEQAGIMEIEAPVDVSNVMLICPRCKEPAKIGRTKLQDGKSARYCKKCKEIID</sequence>
<accession>A0A7C4U8U9</accession>
<dbReference type="PANTHER" id="PTHR12903">
    <property type="entry name" value="MITOCHONDRIAL RIBOSOMAL PROTEIN L24"/>
    <property type="match status" value="1"/>
</dbReference>
<dbReference type="SMART" id="SM00739">
    <property type="entry name" value="KOW"/>
    <property type="match status" value="1"/>
</dbReference>
<dbReference type="InterPro" id="IPR005825">
    <property type="entry name" value="Ribosomal_uL24_CS"/>
</dbReference>
<evidence type="ECO:0000256" key="6">
    <source>
        <dbReference type="RuleBase" id="RU003477"/>
    </source>
</evidence>
<comment type="similarity">
    <text evidence="1 5 6">Belongs to the universal ribosomal protein uL24 family.</text>
</comment>
<evidence type="ECO:0000256" key="3">
    <source>
        <dbReference type="ARBA" id="ARBA00023274"/>
    </source>
</evidence>
<dbReference type="Pfam" id="PF00467">
    <property type="entry name" value="KOW"/>
    <property type="match status" value="1"/>
</dbReference>
<dbReference type="GO" id="GO:0006412">
    <property type="term" value="P:translation"/>
    <property type="evidence" value="ECO:0007669"/>
    <property type="project" value="UniProtKB-UniRule"/>
</dbReference>
<dbReference type="CDD" id="cd06089">
    <property type="entry name" value="KOW_RPL26"/>
    <property type="match status" value="1"/>
</dbReference>
<dbReference type="InterPro" id="IPR041988">
    <property type="entry name" value="Ribosomal_uL24_KOW"/>
</dbReference>
<organism evidence="8">
    <name type="scientific">candidate division WOR-3 bacterium</name>
    <dbReference type="NCBI Taxonomy" id="2052148"/>
    <lineage>
        <taxon>Bacteria</taxon>
        <taxon>Bacteria division WOR-3</taxon>
    </lineage>
</organism>
<dbReference type="GO" id="GO:0005840">
    <property type="term" value="C:ribosome"/>
    <property type="evidence" value="ECO:0007669"/>
    <property type="project" value="UniProtKB-KW"/>
</dbReference>
<evidence type="ECO:0000259" key="7">
    <source>
        <dbReference type="SMART" id="SM00739"/>
    </source>
</evidence>
<evidence type="ECO:0000313" key="8">
    <source>
        <dbReference type="EMBL" id="HGW92419.1"/>
    </source>
</evidence>
<dbReference type="InterPro" id="IPR014722">
    <property type="entry name" value="Rib_uL2_dom2"/>
</dbReference>
<evidence type="ECO:0000256" key="2">
    <source>
        <dbReference type="ARBA" id="ARBA00022980"/>
    </source>
</evidence>
<dbReference type="InterPro" id="IPR005824">
    <property type="entry name" value="KOW"/>
</dbReference>
<name>A0A7C4U8U9_UNCW3</name>
<evidence type="ECO:0000256" key="4">
    <source>
        <dbReference type="ARBA" id="ARBA00035206"/>
    </source>
</evidence>
<gene>
    <name evidence="5" type="primary">rplX</name>
    <name evidence="8" type="ORF">ENV67_07770</name>
</gene>
<reference evidence="8" key="1">
    <citation type="journal article" date="2020" name="mSystems">
        <title>Genome- and Community-Level Interaction Insights into Carbon Utilization and Element Cycling Functions of Hydrothermarchaeota in Hydrothermal Sediment.</title>
        <authorList>
            <person name="Zhou Z."/>
            <person name="Liu Y."/>
            <person name="Xu W."/>
            <person name="Pan J."/>
            <person name="Luo Z.H."/>
            <person name="Li M."/>
        </authorList>
    </citation>
    <scope>NUCLEOTIDE SEQUENCE [LARGE SCALE GENOMIC DNA]</scope>
    <source>
        <strain evidence="8">SpSt-780</strain>
    </source>
</reference>
<keyword evidence="5" id="KW-0699">rRNA-binding</keyword>
<evidence type="ECO:0000256" key="1">
    <source>
        <dbReference type="ARBA" id="ARBA00010618"/>
    </source>
</evidence>
<dbReference type="InterPro" id="IPR057264">
    <property type="entry name" value="Ribosomal_uL24_C"/>
</dbReference>
<evidence type="ECO:0000256" key="5">
    <source>
        <dbReference type="HAMAP-Rule" id="MF_01326"/>
    </source>
</evidence>
<dbReference type="NCBIfam" id="TIGR01079">
    <property type="entry name" value="rplX_bact"/>
    <property type="match status" value="1"/>
</dbReference>
<dbReference type="Gene3D" id="2.30.30.30">
    <property type="match status" value="1"/>
</dbReference>
<comment type="subunit">
    <text evidence="5">Part of the 50S ribosomal subunit.</text>
</comment>
<dbReference type="PROSITE" id="PS01108">
    <property type="entry name" value="RIBOSOMAL_L24"/>
    <property type="match status" value="1"/>
</dbReference>
<dbReference type="AlphaFoldDB" id="A0A7C4U8U9"/>
<dbReference type="SUPFAM" id="SSF50104">
    <property type="entry name" value="Translation proteins SH3-like domain"/>
    <property type="match status" value="1"/>
</dbReference>
<dbReference type="GO" id="GO:1990904">
    <property type="term" value="C:ribonucleoprotein complex"/>
    <property type="evidence" value="ECO:0007669"/>
    <property type="project" value="UniProtKB-KW"/>
</dbReference>
<dbReference type="GO" id="GO:0019843">
    <property type="term" value="F:rRNA binding"/>
    <property type="evidence" value="ECO:0007669"/>
    <property type="project" value="UniProtKB-UniRule"/>
</dbReference>
<protein>
    <recommendedName>
        <fullName evidence="4 5">Large ribosomal subunit protein uL24</fullName>
    </recommendedName>
</protein>